<dbReference type="PANTHER" id="PTHR47782:SF12">
    <property type="entry name" value="ZN(II)2CYS6 TRANSCRIPTION FACTOR (EUROFUNG)"/>
    <property type="match status" value="1"/>
</dbReference>
<keyword evidence="2" id="KW-0479">Metal-binding</keyword>
<name>A0A0N0NS42_9EURO</name>
<comment type="subcellular location">
    <subcellularLocation>
        <location evidence="1">Nucleus</location>
    </subcellularLocation>
</comment>
<dbReference type="GO" id="GO:0045944">
    <property type="term" value="P:positive regulation of transcription by RNA polymerase II"/>
    <property type="evidence" value="ECO:0007669"/>
    <property type="project" value="TreeGrafter"/>
</dbReference>
<feature type="compositionally biased region" description="Acidic residues" evidence="8">
    <location>
        <begin position="46"/>
        <end position="58"/>
    </location>
</feature>
<dbReference type="InterPro" id="IPR052202">
    <property type="entry name" value="Yeast_MetPath_Reg"/>
</dbReference>
<keyword evidence="3" id="KW-0862">Zinc</keyword>
<dbReference type="RefSeq" id="XP_018005784.1">
    <property type="nucleotide sequence ID" value="XM_018147614.1"/>
</dbReference>
<feature type="domain" description="Xylanolytic transcriptional activator regulatory" evidence="9">
    <location>
        <begin position="332"/>
        <end position="405"/>
    </location>
</feature>
<dbReference type="AlphaFoldDB" id="A0A0N0NS42"/>
<dbReference type="InterPro" id="IPR007219">
    <property type="entry name" value="XnlR_reg_dom"/>
</dbReference>
<evidence type="ECO:0000256" key="7">
    <source>
        <dbReference type="ARBA" id="ARBA00023242"/>
    </source>
</evidence>
<accession>A0A0N0NS42</accession>
<evidence type="ECO:0000256" key="3">
    <source>
        <dbReference type="ARBA" id="ARBA00022833"/>
    </source>
</evidence>
<dbReference type="SMART" id="SM00906">
    <property type="entry name" value="Fungal_trans"/>
    <property type="match status" value="1"/>
</dbReference>
<keyword evidence="6" id="KW-0804">Transcription</keyword>
<keyword evidence="4" id="KW-0805">Transcription regulation</keyword>
<organism evidence="10 11">
    <name type="scientific">Cyphellophora attinorum</name>
    <dbReference type="NCBI Taxonomy" id="1664694"/>
    <lineage>
        <taxon>Eukaryota</taxon>
        <taxon>Fungi</taxon>
        <taxon>Dikarya</taxon>
        <taxon>Ascomycota</taxon>
        <taxon>Pezizomycotina</taxon>
        <taxon>Eurotiomycetes</taxon>
        <taxon>Chaetothyriomycetidae</taxon>
        <taxon>Chaetothyriales</taxon>
        <taxon>Cyphellophoraceae</taxon>
        <taxon>Cyphellophora</taxon>
    </lineage>
</organism>
<evidence type="ECO:0000256" key="6">
    <source>
        <dbReference type="ARBA" id="ARBA00023163"/>
    </source>
</evidence>
<evidence type="ECO:0000259" key="9">
    <source>
        <dbReference type="SMART" id="SM00906"/>
    </source>
</evidence>
<dbReference type="GeneID" id="28739484"/>
<proteinExistence type="predicted"/>
<dbReference type="STRING" id="1664694.A0A0N0NS42"/>
<sequence>MPQTEEEVRSNLAILYVHRLEERLRALENSIIDGDQNARHSREAPDDTYADDMLDDLPDIGLQTGNPSDRENQETAGDGRPMLDHNVQSAQVPDVVLTNPIQSPTFADELRTLSLAAAAERHLGSTSGLSFAKLTQTVLRRLTPDKADFVFINHQRNIAGASLFDLESPSDSLGGSVFQNLSDSVSSHPVLFGDLYLADLTVSDSAELRSLAWPSDEAHVQRLVNFYFAHSHTLYPFLSRSEITKTLERVRNSPHELDSEPAVEVFRLWMVLAIGSTGYSSITLTEESESRLYYSKALQYSESALGTDDFSALEVIMLQVSYSFFNQLGPNTWFLVGTAARLALGMGLHTASTYGALSKDESERRKRVFFCIYMMDRVVSVALGRPFAINDDDIDIEDFSPAGHDDQSTFGDQYMPDLGQPSPLAVPLHILALRRIASKISRNVYTARASAGKSDEEREAILASLHQELLSWRRNTPFPLPNFGVGVPHLTTTWYDFNFYSHLAMIYRPSPLCPRSDVRRIKILETAASMSIRQAYSMHQQRSLAYNWLNFLALFTSTISLVYAVTAQPEELVVVLRQTRAIDDLDLVLQLFDTFGQKFLAATKISNMIQEISRTYKSILARHDQSAATGLPELFEPAQAFGTT</sequence>
<keyword evidence="11" id="KW-1185">Reference proteome</keyword>
<feature type="compositionally biased region" description="Basic and acidic residues" evidence="8">
    <location>
        <begin position="36"/>
        <end position="45"/>
    </location>
</feature>
<evidence type="ECO:0000313" key="11">
    <source>
        <dbReference type="Proteomes" id="UP000038010"/>
    </source>
</evidence>
<dbReference type="GO" id="GO:0043565">
    <property type="term" value="F:sequence-specific DNA binding"/>
    <property type="evidence" value="ECO:0007669"/>
    <property type="project" value="TreeGrafter"/>
</dbReference>
<dbReference type="GO" id="GO:0000981">
    <property type="term" value="F:DNA-binding transcription factor activity, RNA polymerase II-specific"/>
    <property type="evidence" value="ECO:0007669"/>
    <property type="project" value="TreeGrafter"/>
</dbReference>
<dbReference type="Proteomes" id="UP000038010">
    <property type="component" value="Unassembled WGS sequence"/>
</dbReference>
<evidence type="ECO:0000256" key="5">
    <source>
        <dbReference type="ARBA" id="ARBA00023125"/>
    </source>
</evidence>
<evidence type="ECO:0000256" key="1">
    <source>
        <dbReference type="ARBA" id="ARBA00004123"/>
    </source>
</evidence>
<dbReference type="OrthoDB" id="189997at2759"/>
<keyword evidence="5" id="KW-0238">DNA-binding</keyword>
<feature type="region of interest" description="Disordered" evidence="8">
    <location>
        <begin position="36"/>
        <end position="83"/>
    </location>
</feature>
<dbReference type="VEuPathDB" id="FungiDB:AB675_725"/>
<reference evidence="10 11" key="1">
    <citation type="submission" date="2015-06" db="EMBL/GenBank/DDBJ databases">
        <title>Draft genome of the ant-associated black yeast Phialophora attae CBS 131958.</title>
        <authorList>
            <person name="Moreno L.F."/>
            <person name="Stielow B.J."/>
            <person name="de Hoog S."/>
            <person name="Vicente V.A."/>
            <person name="Weiss V.A."/>
            <person name="de Vries M."/>
            <person name="Cruz L.M."/>
            <person name="Souza E.M."/>
        </authorList>
    </citation>
    <scope>NUCLEOTIDE SEQUENCE [LARGE SCALE GENOMIC DNA]</scope>
    <source>
        <strain evidence="10 11">CBS 131958</strain>
    </source>
</reference>
<dbReference type="EMBL" id="LFJN01000001">
    <property type="protein sequence ID" value="KPI45821.1"/>
    <property type="molecule type" value="Genomic_DNA"/>
</dbReference>
<evidence type="ECO:0000256" key="4">
    <source>
        <dbReference type="ARBA" id="ARBA00023015"/>
    </source>
</evidence>
<dbReference type="GO" id="GO:0005634">
    <property type="term" value="C:nucleus"/>
    <property type="evidence" value="ECO:0007669"/>
    <property type="project" value="UniProtKB-SubCell"/>
</dbReference>
<dbReference type="CDD" id="cd12148">
    <property type="entry name" value="fungal_TF_MHR"/>
    <property type="match status" value="1"/>
</dbReference>
<evidence type="ECO:0000313" key="10">
    <source>
        <dbReference type="EMBL" id="KPI45821.1"/>
    </source>
</evidence>
<dbReference type="GO" id="GO:0008270">
    <property type="term" value="F:zinc ion binding"/>
    <property type="evidence" value="ECO:0007669"/>
    <property type="project" value="InterPro"/>
</dbReference>
<dbReference type="Pfam" id="PF04082">
    <property type="entry name" value="Fungal_trans"/>
    <property type="match status" value="1"/>
</dbReference>
<comment type="caution">
    <text evidence="10">The sequence shown here is derived from an EMBL/GenBank/DDBJ whole genome shotgun (WGS) entry which is preliminary data.</text>
</comment>
<dbReference type="PANTHER" id="PTHR47782">
    <property type="entry name" value="ZN(II)2CYS6 TRANSCRIPTION FACTOR (EUROFUNG)-RELATED"/>
    <property type="match status" value="1"/>
</dbReference>
<protein>
    <submittedName>
        <fullName evidence="10">Protein STB5</fullName>
    </submittedName>
</protein>
<evidence type="ECO:0000256" key="8">
    <source>
        <dbReference type="SAM" id="MobiDB-lite"/>
    </source>
</evidence>
<evidence type="ECO:0000256" key="2">
    <source>
        <dbReference type="ARBA" id="ARBA00022723"/>
    </source>
</evidence>
<gene>
    <name evidence="10" type="ORF">AB675_725</name>
</gene>
<keyword evidence="7" id="KW-0539">Nucleus</keyword>
<dbReference type="GO" id="GO:0006351">
    <property type="term" value="P:DNA-templated transcription"/>
    <property type="evidence" value="ECO:0007669"/>
    <property type="project" value="InterPro"/>
</dbReference>